<dbReference type="PANTHER" id="PTHR30386">
    <property type="entry name" value="MEMBRANE FUSION SUBUNIT OF EMRAB-TOLC MULTIDRUG EFFLUX PUMP"/>
    <property type="match status" value="1"/>
</dbReference>
<accession>A0ABV9KY00</accession>
<comment type="caution">
    <text evidence="7">The sequence shown here is derived from an EMBL/GenBank/DDBJ whole genome shotgun (WGS) entry which is preliminary data.</text>
</comment>
<evidence type="ECO:0000259" key="6">
    <source>
        <dbReference type="Pfam" id="PF26002"/>
    </source>
</evidence>
<keyword evidence="8" id="KW-1185">Reference proteome</keyword>
<feature type="domain" description="AprE-like beta-barrel" evidence="6">
    <location>
        <begin position="362"/>
        <end position="448"/>
    </location>
</feature>
<keyword evidence="3 5" id="KW-1133">Transmembrane helix</keyword>
<dbReference type="PANTHER" id="PTHR30386:SF26">
    <property type="entry name" value="TRANSPORT PROTEIN COMB"/>
    <property type="match status" value="1"/>
</dbReference>
<dbReference type="Gene3D" id="2.40.30.170">
    <property type="match status" value="1"/>
</dbReference>
<organism evidence="7 8">
    <name type="scientific">Dysgonomonas termitidis</name>
    <dbReference type="NCBI Taxonomy" id="1516126"/>
    <lineage>
        <taxon>Bacteria</taxon>
        <taxon>Pseudomonadati</taxon>
        <taxon>Bacteroidota</taxon>
        <taxon>Bacteroidia</taxon>
        <taxon>Bacteroidales</taxon>
        <taxon>Dysgonomonadaceae</taxon>
        <taxon>Dysgonomonas</taxon>
    </lineage>
</organism>
<gene>
    <name evidence="7" type="ORF">ACFO6W_15620</name>
</gene>
<keyword evidence="4 5" id="KW-0472">Membrane</keyword>
<dbReference type="InterPro" id="IPR058982">
    <property type="entry name" value="Beta-barrel_AprE"/>
</dbReference>
<proteinExistence type="predicted"/>
<dbReference type="PRINTS" id="PR01490">
    <property type="entry name" value="RTXTOXIND"/>
</dbReference>
<evidence type="ECO:0000313" key="8">
    <source>
        <dbReference type="Proteomes" id="UP001596023"/>
    </source>
</evidence>
<dbReference type="Proteomes" id="UP001596023">
    <property type="component" value="Unassembled WGS sequence"/>
</dbReference>
<evidence type="ECO:0000256" key="5">
    <source>
        <dbReference type="SAM" id="Phobius"/>
    </source>
</evidence>
<sequence>MNKEFQRNIKDINKIKNISESDSSDKSIGFTLIETSISNTDIELRSEEFQEVLGSIPSWILRRGITLIALIVLVILIGSSIFKYPDIIATTMTLTGTTPASALITRTSGKIQELNIQDRQEVKTGDYLAVIENPANTEDIQVLKQYIELLNQNIDTLITLPPKDLKLGAIQSLYSSFYIRLFDYYEFKRLQYYTQKIDFMKEKISQYQNYHKTIAGQRAIVKEQFQLGRNQYQRDSVLNKKGVISSEELETTRNQYLQGYLSLENIHSTIQNTEMQITGMQESLLDTEYQYQDKKNQLETQLKTYIAQLLSEIQAWELNYALVTPIDGRVTFTSYWVKNQNVTTGETVFTVIPKDNLEIIGKAQMPLTRSGKVKPGQKVNIRFSNFPDNEYGIIKGTVKSISLVPTKNTLGETYYTVEIELPDGLKTTYEKELPYLPEMQAQADIVTEDISLLERFFMPLRKIWTEGMDN</sequence>
<evidence type="ECO:0000256" key="4">
    <source>
        <dbReference type="ARBA" id="ARBA00023136"/>
    </source>
</evidence>
<dbReference type="Pfam" id="PF26002">
    <property type="entry name" value="Beta-barrel_AprE"/>
    <property type="match status" value="1"/>
</dbReference>
<feature type="transmembrane region" description="Helical" evidence="5">
    <location>
        <begin position="64"/>
        <end position="82"/>
    </location>
</feature>
<dbReference type="InterPro" id="IPR050739">
    <property type="entry name" value="MFP"/>
</dbReference>
<protein>
    <submittedName>
        <fullName evidence="7">HlyD family secretion protein</fullName>
    </submittedName>
</protein>
<dbReference type="EMBL" id="JBHSGN010000090">
    <property type="protein sequence ID" value="MFC4675129.1"/>
    <property type="molecule type" value="Genomic_DNA"/>
</dbReference>
<name>A0ABV9KY00_9BACT</name>
<evidence type="ECO:0000256" key="1">
    <source>
        <dbReference type="ARBA" id="ARBA00004167"/>
    </source>
</evidence>
<reference evidence="8" key="1">
    <citation type="journal article" date="2019" name="Int. J. Syst. Evol. Microbiol.">
        <title>The Global Catalogue of Microorganisms (GCM) 10K type strain sequencing project: providing services to taxonomists for standard genome sequencing and annotation.</title>
        <authorList>
            <consortium name="The Broad Institute Genomics Platform"/>
            <consortium name="The Broad Institute Genome Sequencing Center for Infectious Disease"/>
            <person name="Wu L."/>
            <person name="Ma J."/>
        </authorList>
    </citation>
    <scope>NUCLEOTIDE SEQUENCE [LARGE SCALE GENOMIC DNA]</scope>
    <source>
        <strain evidence="8">CCUG 66188</strain>
    </source>
</reference>
<evidence type="ECO:0000256" key="3">
    <source>
        <dbReference type="ARBA" id="ARBA00022989"/>
    </source>
</evidence>
<comment type="subcellular location">
    <subcellularLocation>
        <location evidence="1">Membrane</location>
        <topology evidence="1">Single-pass membrane protein</topology>
    </subcellularLocation>
</comment>
<evidence type="ECO:0000256" key="2">
    <source>
        <dbReference type="ARBA" id="ARBA00022692"/>
    </source>
</evidence>
<evidence type="ECO:0000313" key="7">
    <source>
        <dbReference type="EMBL" id="MFC4675129.1"/>
    </source>
</evidence>
<dbReference type="RefSeq" id="WP_379998060.1">
    <property type="nucleotide sequence ID" value="NZ_JBHSGN010000090.1"/>
</dbReference>
<keyword evidence="2 5" id="KW-0812">Transmembrane</keyword>